<dbReference type="Pfam" id="PF01047">
    <property type="entry name" value="MarR"/>
    <property type="match status" value="1"/>
</dbReference>
<keyword evidence="3" id="KW-1185">Reference proteome</keyword>
<evidence type="ECO:0000313" key="2">
    <source>
        <dbReference type="EMBL" id="MBR7743838.1"/>
    </source>
</evidence>
<dbReference type="Proteomes" id="UP000677016">
    <property type="component" value="Unassembled WGS sequence"/>
</dbReference>
<dbReference type="InterPro" id="IPR036390">
    <property type="entry name" value="WH_DNA-bd_sf"/>
</dbReference>
<feature type="domain" description="HTH marR-type" evidence="1">
    <location>
        <begin position="38"/>
        <end position="141"/>
    </location>
</feature>
<dbReference type="Gene3D" id="1.10.10.10">
    <property type="entry name" value="Winged helix-like DNA-binding domain superfamily/Winged helix DNA-binding domain"/>
    <property type="match status" value="1"/>
</dbReference>
<dbReference type="GO" id="GO:0003700">
    <property type="term" value="F:DNA-binding transcription factor activity"/>
    <property type="evidence" value="ECO:0007669"/>
    <property type="project" value="InterPro"/>
</dbReference>
<sequence>MPPAPDEDAVPWLDDDELADWRALMALVAALPSALDAQLKRDAGINGFEYHVLAALSEAPDRTLRLSDLAELSRGSLSRLSHAVTRLERSGWITRSRCSGDGPARVEARLTDAGWDKIRATAPGHVREARRLVVDVLAPAELRSLGAAARRVATAAGADPERPGIEHGPSC</sequence>
<dbReference type="InterPro" id="IPR000835">
    <property type="entry name" value="HTH_MarR-typ"/>
</dbReference>
<name>A0A941D9Z9_9MICO</name>
<reference evidence="2" key="1">
    <citation type="submission" date="2021-04" db="EMBL/GenBank/DDBJ databases">
        <title>Phycicoccus avicenniae sp. nov., a novel endophytic actinomycetes isolated from branch of Avicennia mariana.</title>
        <authorList>
            <person name="Tuo L."/>
        </authorList>
    </citation>
    <scope>NUCLEOTIDE SEQUENCE</scope>
    <source>
        <strain evidence="2">BSK3Z-2</strain>
    </source>
</reference>
<dbReference type="AlphaFoldDB" id="A0A941D9Z9"/>
<dbReference type="SMART" id="SM00347">
    <property type="entry name" value="HTH_MARR"/>
    <property type="match status" value="1"/>
</dbReference>
<dbReference type="InterPro" id="IPR036388">
    <property type="entry name" value="WH-like_DNA-bd_sf"/>
</dbReference>
<dbReference type="PANTHER" id="PTHR33164:SF99">
    <property type="entry name" value="MARR FAMILY REGULATORY PROTEIN"/>
    <property type="match status" value="1"/>
</dbReference>
<evidence type="ECO:0000313" key="3">
    <source>
        <dbReference type="Proteomes" id="UP000677016"/>
    </source>
</evidence>
<proteinExistence type="predicted"/>
<evidence type="ECO:0000259" key="1">
    <source>
        <dbReference type="SMART" id="SM00347"/>
    </source>
</evidence>
<accession>A0A941D9Z9</accession>
<dbReference type="RefSeq" id="WP_211603090.1">
    <property type="nucleotide sequence ID" value="NZ_JAGSNF010000015.1"/>
</dbReference>
<dbReference type="PANTHER" id="PTHR33164">
    <property type="entry name" value="TRANSCRIPTIONAL REGULATOR, MARR FAMILY"/>
    <property type="match status" value="1"/>
</dbReference>
<protein>
    <submittedName>
        <fullName evidence="2">MarR family transcriptional regulator</fullName>
    </submittedName>
</protein>
<dbReference type="SUPFAM" id="SSF46785">
    <property type="entry name" value="Winged helix' DNA-binding domain"/>
    <property type="match status" value="1"/>
</dbReference>
<dbReference type="EMBL" id="JAGSNF010000015">
    <property type="protein sequence ID" value="MBR7743838.1"/>
    <property type="molecule type" value="Genomic_DNA"/>
</dbReference>
<gene>
    <name evidence="2" type="ORF">KC207_11105</name>
</gene>
<dbReference type="InterPro" id="IPR039422">
    <property type="entry name" value="MarR/SlyA-like"/>
</dbReference>
<dbReference type="GO" id="GO:0006950">
    <property type="term" value="P:response to stress"/>
    <property type="evidence" value="ECO:0007669"/>
    <property type="project" value="TreeGrafter"/>
</dbReference>
<organism evidence="2 3">
    <name type="scientific">Phycicoccus avicenniae</name>
    <dbReference type="NCBI Taxonomy" id="2828860"/>
    <lineage>
        <taxon>Bacteria</taxon>
        <taxon>Bacillati</taxon>
        <taxon>Actinomycetota</taxon>
        <taxon>Actinomycetes</taxon>
        <taxon>Micrococcales</taxon>
        <taxon>Intrasporangiaceae</taxon>
        <taxon>Phycicoccus</taxon>
    </lineage>
</organism>
<comment type="caution">
    <text evidence="2">The sequence shown here is derived from an EMBL/GenBank/DDBJ whole genome shotgun (WGS) entry which is preliminary data.</text>
</comment>